<gene>
    <name evidence="3" type="ORF">HPP92_021830</name>
</gene>
<dbReference type="Proteomes" id="UP000639772">
    <property type="component" value="Chromosome 12"/>
</dbReference>
<comment type="caution">
    <text evidence="3">The sequence shown here is derived from an EMBL/GenBank/DDBJ whole genome shotgun (WGS) entry which is preliminary data.</text>
</comment>
<organism evidence="3 4">
    <name type="scientific">Vanilla planifolia</name>
    <name type="common">Vanilla</name>
    <dbReference type="NCBI Taxonomy" id="51239"/>
    <lineage>
        <taxon>Eukaryota</taxon>
        <taxon>Viridiplantae</taxon>
        <taxon>Streptophyta</taxon>
        <taxon>Embryophyta</taxon>
        <taxon>Tracheophyta</taxon>
        <taxon>Spermatophyta</taxon>
        <taxon>Magnoliopsida</taxon>
        <taxon>Liliopsida</taxon>
        <taxon>Asparagales</taxon>
        <taxon>Orchidaceae</taxon>
        <taxon>Vanilloideae</taxon>
        <taxon>Vanilleae</taxon>
        <taxon>Vanilla</taxon>
    </lineage>
</organism>
<dbReference type="AlphaFoldDB" id="A0A835PWA9"/>
<name>A0A835PWA9_VANPL</name>
<comment type="similarity">
    <text evidence="1">Belongs to the multi antimicrobial extrusion (MATE) (TC 2.A.66.1) family.</text>
</comment>
<dbReference type="GO" id="GO:0016020">
    <property type="term" value="C:membrane"/>
    <property type="evidence" value="ECO:0007669"/>
    <property type="project" value="InterPro"/>
</dbReference>
<dbReference type="Pfam" id="PF01554">
    <property type="entry name" value="MatE"/>
    <property type="match status" value="1"/>
</dbReference>
<keyword evidence="2" id="KW-0472">Membrane</keyword>
<evidence type="ECO:0000313" key="4">
    <source>
        <dbReference type="Proteomes" id="UP000639772"/>
    </source>
</evidence>
<protein>
    <submittedName>
        <fullName evidence="3">Uncharacterized protein</fullName>
    </submittedName>
</protein>
<evidence type="ECO:0000256" key="2">
    <source>
        <dbReference type="SAM" id="Phobius"/>
    </source>
</evidence>
<proteinExistence type="inferred from homology"/>
<accession>A0A835PWA9</accession>
<keyword evidence="2" id="KW-0812">Transmembrane</keyword>
<dbReference type="GO" id="GO:0042910">
    <property type="term" value="F:xenobiotic transmembrane transporter activity"/>
    <property type="evidence" value="ECO:0007669"/>
    <property type="project" value="InterPro"/>
</dbReference>
<dbReference type="EMBL" id="JADCNM010000012">
    <property type="protein sequence ID" value="KAG0458702.1"/>
    <property type="molecule type" value="Genomic_DNA"/>
</dbReference>
<feature type="transmembrane region" description="Helical" evidence="2">
    <location>
        <begin position="105"/>
        <end position="123"/>
    </location>
</feature>
<sequence>MHHCTGGLFPAPGDGTFSVNGWYSLLSLAIPSCASVCLEWWWYEIMVLPCGLLLHPQFTVASMGIPIQTTSLIYIFPPPSAPASPRALATSSAPTSPNEHAEQRFVGLACGTLLGLIAFSFSFSVRNVWAKIFTVDAEIVSLTAAVCFPFWASASSATAHRRQGAVSCEAVLARVLAPTLTWGHSMAWNARCPGACVLG</sequence>
<evidence type="ECO:0000256" key="1">
    <source>
        <dbReference type="ARBA" id="ARBA00010199"/>
    </source>
</evidence>
<feature type="transmembrane region" description="Helical" evidence="2">
    <location>
        <begin position="22"/>
        <end position="43"/>
    </location>
</feature>
<evidence type="ECO:0000313" key="3">
    <source>
        <dbReference type="EMBL" id="KAG0458702.1"/>
    </source>
</evidence>
<keyword evidence="2" id="KW-1133">Transmembrane helix</keyword>
<reference evidence="3 4" key="1">
    <citation type="journal article" date="2020" name="Nat. Food">
        <title>A phased Vanilla planifolia genome enables genetic improvement of flavour and production.</title>
        <authorList>
            <person name="Hasing T."/>
            <person name="Tang H."/>
            <person name="Brym M."/>
            <person name="Khazi F."/>
            <person name="Huang T."/>
            <person name="Chambers A.H."/>
        </authorList>
    </citation>
    <scope>NUCLEOTIDE SEQUENCE [LARGE SCALE GENOMIC DNA]</scope>
    <source>
        <tissue evidence="3">Leaf</tissue>
    </source>
</reference>
<dbReference type="PANTHER" id="PTHR11206">
    <property type="entry name" value="MULTIDRUG RESISTANCE PROTEIN"/>
    <property type="match status" value="1"/>
</dbReference>
<dbReference type="GO" id="GO:0015297">
    <property type="term" value="F:antiporter activity"/>
    <property type="evidence" value="ECO:0007669"/>
    <property type="project" value="InterPro"/>
</dbReference>
<dbReference type="InterPro" id="IPR002528">
    <property type="entry name" value="MATE_fam"/>
</dbReference>
<dbReference type="OrthoDB" id="1741175at2759"/>